<name>A0A6G1CD56_9ORYZ</name>
<sequence length="68" mass="7475">MPRLGDAVAARHPRTPRLLGIDRHTAATTMPANNQRFAAARCTRARGRRPNAVYNGSYDGQILARFLG</sequence>
<proteinExistence type="predicted"/>
<dbReference type="EMBL" id="SPHZ02000009">
    <property type="protein sequence ID" value="KAF0897981.1"/>
    <property type="molecule type" value="Genomic_DNA"/>
</dbReference>
<accession>A0A6G1CD56</accession>
<organism evidence="1 2">
    <name type="scientific">Oryza meyeriana var. granulata</name>
    <dbReference type="NCBI Taxonomy" id="110450"/>
    <lineage>
        <taxon>Eukaryota</taxon>
        <taxon>Viridiplantae</taxon>
        <taxon>Streptophyta</taxon>
        <taxon>Embryophyta</taxon>
        <taxon>Tracheophyta</taxon>
        <taxon>Spermatophyta</taxon>
        <taxon>Magnoliopsida</taxon>
        <taxon>Liliopsida</taxon>
        <taxon>Poales</taxon>
        <taxon>Poaceae</taxon>
        <taxon>BOP clade</taxon>
        <taxon>Oryzoideae</taxon>
        <taxon>Oryzeae</taxon>
        <taxon>Oryzinae</taxon>
        <taxon>Oryza</taxon>
        <taxon>Oryza meyeriana</taxon>
    </lineage>
</organism>
<protein>
    <submittedName>
        <fullName evidence="1">Uncharacterized protein</fullName>
    </submittedName>
</protein>
<reference evidence="1 2" key="1">
    <citation type="submission" date="2019-11" db="EMBL/GenBank/DDBJ databases">
        <title>Whole genome sequence of Oryza granulata.</title>
        <authorList>
            <person name="Li W."/>
        </authorList>
    </citation>
    <scope>NUCLEOTIDE SEQUENCE [LARGE SCALE GENOMIC DNA]</scope>
    <source>
        <strain evidence="2">cv. Menghai</strain>
        <tissue evidence="1">Leaf</tissue>
    </source>
</reference>
<evidence type="ECO:0000313" key="2">
    <source>
        <dbReference type="Proteomes" id="UP000479710"/>
    </source>
</evidence>
<keyword evidence="2" id="KW-1185">Reference proteome</keyword>
<gene>
    <name evidence="1" type="ORF">E2562_001671</name>
</gene>
<dbReference type="Proteomes" id="UP000479710">
    <property type="component" value="Unassembled WGS sequence"/>
</dbReference>
<evidence type="ECO:0000313" key="1">
    <source>
        <dbReference type="EMBL" id="KAF0897981.1"/>
    </source>
</evidence>
<comment type="caution">
    <text evidence="1">The sequence shown here is derived from an EMBL/GenBank/DDBJ whole genome shotgun (WGS) entry which is preliminary data.</text>
</comment>
<dbReference type="AlphaFoldDB" id="A0A6G1CD56"/>